<proteinExistence type="predicted"/>
<dbReference type="PANTHER" id="PTHR45766:SF6">
    <property type="entry name" value="SWI_SNF-RELATED MATRIX-ASSOCIATED ACTIN-DEPENDENT REGULATOR OF CHROMATIN SUBFAMILY A-LIKE PROTEIN 1"/>
    <property type="match status" value="1"/>
</dbReference>
<dbReference type="Pfam" id="PF00271">
    <property type="entry name" value="Helicase_C"/>
    <property type="match status" value="1"/>
</dbReference>
<dbReference type="InterPro" id="IPR000330">
    <property type="entry name" value="SNF2_N"/>
</dbReference>
<dbReference type="GO" id="GO:0006281">
    <property type="term" value="P:DNA repair"/>
    <property type="evidence" value="ECO:0007669"/>
    <property type="project" value="TreeGrafter"/>
</dbReference>
<dbReference type="Proteomes" id="UP000824236">
    <property type="component" value="Unassembled WGS sequence"/>
</dbReference>
<dbReference type="Gene3D" id="3.40.50.300">
    <property type="entry name" value="P-loop containing nucleotide triphosphate hydrolases"/>
    <property type="match status" value="1"/>
</dbReference>
<keyword evidence="4" id="KW-0067">ATP-binding</keyword>
<evidence type="ECO:0000313" key="5">
    <source>
        <dbReference type="Proteomes" id="UP000824236"/>
    </source>
</evidence>
<dbReference type="AlphaFoldDB" id="A0A9E2NNA2"/>
<evidence type="ECO:0000259" key="3">
    <source>
        <dbReference type="PROSITE" id="PS51194"/>
    </source>
</evidence>
<dbReference type="PROSITE" id="PS51192">
    <property type="entry name" value="HELICASE_ATP_BIND_1"/>
    <property type="match status" value="1"/>
</dbReference>
<keyword evidence="4" id="KW-0347">Helicase</keyword>
<dbReference type="InterPro" id="IPR049730">
    <property type="entry name" value="SNF2/RAD54-like_C"/>
</dbReference>
<dbReference type="SUPFAM" id="SSF52540">
    <property type="entry name" value="P-loop containing nucleoside triphosphate hydrolases"/>
    <property type="match status" value="2"/>
</dbReference>
<keyword evidence="1" id="KW-0378">Hydrolase</keyword>
<dbReference type="SMART" id="SM00490">
    <property type="entry name" value="HELICc"/>
    <property type="match status" value="1"/>
</dbReference>
<reference evidence="4" key="2">
    <citation type="submission" date="2021-04" db="EMBL/GenBank/DDBJ databases">
        <authorList>
            <person name="Gilroy R."/>
        </authorList>
    </citation>
    <scope>NUCLEOTIDE SEQUENCE</scope>
    <source>
        <strain evidence="4">B3-3758</strain>
    </source>
</reference>
<dbReference type="CDD" id="cd18793">
    <property type="entry name" value="SF2_C_SNF"/>
    <property type="match status" value="1"/>
</dbReference>
<protein>
    <submittedName>
        <fullName evidence="4">DEAD/DEAH box helicase</fullName>
    </submittedName>
</protein>
<evidence type="ECO:0000259" key="2">
    <source>
        <dbReference type="PROSITE" id="PS51192"/>
    </source>
</evidence>
<dbReference type="Gene3D" id="3.40.50.10810">
    <property type="entry name" value="Tandem AAA-ATPase domain"/>
    <property type="match status" value="1"/>
</dbReference>
<dbReference type="Pfam" id="PF00176">
    <property type="entry name" value="SNF2-rel_dom"/>
    <property type="match status" value="1"/>
</dbReference>
<dbReference type="InterPro" id="IPR001650">
    <property type="entry name" value="Helicase_C-like"/>
</dbReference>
<dbReference type="GO" id="GO:0004386">
    <property type="term" value="F:helicase activity"/>
    <property type="evidence" value="ECO:0007669"/>
    <property type="project" value="UniProtKB-KW"/>
</dbReference>
<feature type="domain" description="Helicase ATP-binding" evidence="2">
    <location>
        <begin position="17"/>
        <end position="199"/>
    </location>
</feature>
<dbReference type="SMART" id="SM00487">
    <property type="entry name" value="DEXDc"/>
    <property type="match status" value="1"/>
</dbReference>
<dbReference type="GO" id="GO:0016787">
    <property type="term" value="F:hydrolase activity"/>
    <property type="evidence" value="ECO:0007669"/>
    <property type="project" value="UniProtKB-KW"/>
</dbReference>
<dbReference type="InterPro" id="IPR027417">
    <property type="entry name" value="P-loop_NTPase"/>
</dbReference>
<organism evidence="4 5">
    <name type="scientific">Candidatus Bacteroides intestinipullorum</name>
    <dbReference type="NCBI Taxonomy" id="2838471"/>
    <lineage>
        <taxon>Bacteria</taxon>
        <taxon>Pseudomonadati</taxon>
        <taxon>Bacteroidota</taxon>
        <taxon>Bacteroidia</taxon>
        <taxon>Bacteroidales</taxon>
        <taxon>Bacteroidaceae</taxon>
        <taxon>Bacteroides</taxon>
    </lineage>
</organism>
<dbReference type="InterPro" id="IPR038718">
    <property type="entry name" value="SNF2-like_sf"/>
</dbReference>
<reference evidence="4" key="1">
    <citation type="journal article" date="2021" name="PeerJ">
        <title>Extensive microbial diversity within the chicken gut microbiome revealed by metagenomics and culture.</title>
        <authorList>
            <person name="Gilroy R."/>
            <person name="Ravi A."/>
            <person name="Getino M."/>
            <person name="Pursley I."/>
            <person name="Horton D.L."/>
            <person name="Alikhan N.F."/>
            <person name="Baker D."/>
            <person name="Gharbi K."/>
            <person name="Hall N."/>
            <person name="Watson M."/>
            <person name="Adriaenssens E.M."/>
            <person name="Foster-Nyarko E."/>
            <person name="Jarju S."/>
            <person name="Secka A."/>
            <person name="Antonio M."/>
            <person name="Oren A."/>
            <person name="Chaudhuri R.R."/>
            <person name="La Ragione R."/>
            <person name="Hildebrand F."/>
            <person name="Pallen M.J."/>
        </authorList>
    </citation>
    <scope>NUCLEOTIDE SEQUENCE</scope>
    <source>
        <strain evidence="4">B3-3758</strain>
    </source>
</reference>
<gene>
    <name evidence="4" type="ORF">H9791_03250</name>
</gene>
<dbReference type="PANTHER" id="PTHR45766">
    <property type="entry name" value="DNA ANNEALING HELICASE AND ENDONUCLEASE ZRANB3 FAMILY MEMBER"/>
    <property type="match status" value="1"/>
</dbReference>
<sequence length="487" mass="55501">MSTPLKVTPYPYQSEGIAQGLKWKRFFLADEPGLGKTLQSIGIIHAAGAWPCLVICPSSLKINWQREVEKFTDTKALVLTDAVRTTWPYLVQMRMFQYVIVNYESLRKYFVWDIKGSSLRGRKGGASFRLRDVVFCPQIRLFRSVIIDESHRVKDATTQQAKFAKGLAAGKEYIILLSGTPVVNRPADLVAQLSIMDRLKDFGGRGQFLLDYAQGEREASNLDELSRRLYDTCLLRREKQKVLTQLPEKTRVDLYVDIANREEYDTAAEDLARYLREYRLCPEPEIRRKMRMEALVRFMTLRGIAARGKVAQAADFIRTVTDSGQPLVVFCSLHDIVDELRRMFPCAVTVTGRDSAVMKQAAVDAFQQGKSRLIICSIKAAGVGLTLTAASRVAFIEFPWTYADCQQCEDRCHRIGQRDNVTCYYLIGRGTIDRKLYQIIYDKRAVANQVMAADDEIPTDTLYFDELAKAFLNEELKNEKWTSARPT</sequence>
<dbReference type="InterPro" id="IPR014001">
    <property type="entry name" value="Helicase_ATP-bd"/>
</dbReference>
<comment type="caution">
    <text evidence="4">The sequence shown here is derived from an EMBL/GenBank/DDBJ whole genome shotgun (WGS) entry which is preliminary data.</text>
</comment>
<dbReference type="GO" id="GO:0005524">
    <property type="term" value="F:ATP binding"/>
    <property type="evidence" value="ECO:0007669"/>
    <property type="project" value="InterPro"/>
</dbReference>
<dbReference type="PROSITE" id="PS51194">
    <property type="entry name" value="HELICASE_CTER"/>
    <property type="match status" value="1"/>
</dbReference>
<name>A0A9E2NNA2_9BACE</name>
<dbReference type="GO" id="GO:0031297">
    <property type="term" value="P:replication fork processing"/>
    <property type="evidence" value="ECO:0007669"/>
    <property type="project" value="TreeGrafter"/>
</dbReference>
<keyword evidence="4" id="KW-0547">Nucleotide-binding</keyword>
<accession>A0A9E2NNA2</accession>
<evidence type="ECO:0000256" key="1">
    <source>
        <dbReference type="ARBA" id="ARBA00022801"/>
    </source>
</evidence>
<dbReference type="EMBL" id="JAHLFO010000040">
    <property type="protein sequence ID" value="MBU3813512.1"/>
    <property type="molecule type" value="Genomic_DNA"/>
</dbReference>
<evidence type="ECO:0000313" key="4">
    <source>
        <dbReference type="EMBL" id="MBU3813512.1"/>
    </source>
</evidence>
<feature type="domain" description="Helicase C-terminal" evidence="3">
    <location>
        <begin position="312"/>
        <end position="465"/>
    </location>
</feature>